<gene>
    <name evidence="1" type="ORF">DV733_15645</name>
</gene>
<sequence length="232" mass="25804">MTRAAVSDGFEHFVSDAIDVTAEHFSVARALRNGVRGPGGSAVDRLLKNSDAVWRRVVEPELQAYRRQTLTQFDAILDYAESDASIEAFRDQILDRDAFASAIRDDITPARRAEVVEALLERHRMLGDATVPLIESPEDDFWEAARTTIDREAAERLVEQRFVFVDPIRPYTDAIAMRTALEPGDVLGGIGGLLGGGLPTLSVEYTDEAIRAMSRAEQEVIADAKREIDRRF</sequence>
<keyword evidence="2" id="KW-1185">Reference proteome</keyword>
<evidence type="ECO:0000313" key="1">
    <source>
        <dbReference type="EMBL" id="QCC52573.1"/>
    </source>
</evidence>
<dbReference type="OrthoDB" id="229887at2157"/>
<proteinExistence type="predicted"/>
<accession>A0A4D6HF34</accession>
<organism evidence="1 2">
    <name type="scientific">Halapricum salinum</name>
    <dbReference type="NCBI Taxonomy" id="1457250"/>
    <lineage>
        <taxon>Archaea</taxon>
        <taxon>Methanobacteriati</taxon>
        <taxon>Methanobacteriota</taxon>
        <taxon>Stenosarchaea group</taxon>
        <taxon>Halobacteria</taxon>
        <taxon>Halobacteriales</taxon>
        <taxon>Haloarculaceae</taxon>
        <taxon>Halapricum</taxon>
    </lineage>
</organism>
<dbReference type="AlphaFoldDB" id="A0A4D6HF34"/>
<dbReference type="Proteomes" id="UP000296706">
    <property type="component" value="Chromosome"/>
</dbReference>
<dbReference type="STRING" id="1457250.GCA_000755225_02007"/>
<dbReference type="EMBL" id="CP031310">
    <property type="protein sequence ID" value="QCC52573.1"/>
    <property type="molecule type" value="Genomic_DNA"/>
</dbReference>
<name>A0A4D6HF34_9EURY</name>
<reference evidence="1 2" key="1">
    <citation type="journal article" date="2019" name="Nat. Commun.">
        <title>A new type of DNA phosphorothioation-based antiviral system in archaea.</title>
        <authorList>
            <person name="Xiong L."/>
            <person name="Liu S."/>
            <person name="Chen S."/>
            <person name="Xiao Y."/>
            <person name="Zhu B."/>
            <person name="Gao Y."/>
            <person name="Zhang Y."/>
            <person name="Chen B."/>
            <person name="Luo J."/>
            <person name="Deng Z."/>
            <person name="Chen X."/>
            <person name="Wang L."/>
            <person name="Chen S."/>
        </authorList>
    </citation>
    <scope>NUCLEOTIDE SEQUENCE [LARGE SCALE GENOMIC DNA]</scope>
    <source>
        <strain evidence="1 2">CBA1105</strain>
    </source>
</reference>
<evidence type="ECO:0000313" key="2">
    <source>
        <dbReference type="Proteomes" id="UP000296706"/>
    </source>
</evidence>
<dbReference type="KEGG" id="hsn:DV733_15645"/>
<dbReference type="RefSeq" id="WP_049992901.1">
    <property type="nucleotide sequence ID" value="NZ_CP031310.1"/>
</dbReference>
<dbReference type="GeneID" id="39849323"/>
<protein>
    <submittedName>
        <fullName evidence="1">Uncharacterized protein</fullName>
    </submittedName>
</protein>